<proteinExistence type="predicted"/>
<evidence type="ECO:0000313" key="2">
    <source>
        <dbReference type="EMBL" id="OGC68649.1"/>
    </source>
</evidence>
<feature type="compositionally biased region" description="Basic and acidic residues" evidence="1">
    <location>
        <begin position="141"/>
        <end position="169"/>
    </location>
</feature>
<feature type="region of interest" description="Disordered" evidence="1">
    <location>
        <begin position="141"/>
        <end position="207"/>
    </location>
</feature>
<feature type="compositionally biased region" description="Basic and acidic residues" evidence="1">
    <location>
        <begin position="195"/>
        <end position="207"/>
    </location>
</feature>
<accession>A0A1F4WH03</accession>
<dbReference type="AlphaFoldDB" id="A0A1F4WH03"/>
<comment type="caution">
    <text evidence="2">The sequence shown here is derived from an EMBL/GenBank/DDBJ whole genome shotgun (WGS) entry which is preliminary data.</text>
</comment>
<organism evidence="2 3">
    <name type="scientific">candidate division WWE3 bacterium RIFOXYC1_FULL_39_7</name>
    <dbReference type="NCBI Taxonomy" id="1802643"/>
    <lineage>
        <taxon>Bacteria</taxon>
        <taxon>Katanobacteria</taxon>
    </lineage>
</organism>
<name>A0A1F4WH03_UNCKA</name>
<protein>
    <submittedName>
        <fullName evidence="2">Uncharacterized protein</fullName>
    </submittedName>
</protein>
<reference evidence="2 3" key="1">
    <citation type="journal article" date="2016" name="Nat. Commun.">
        <title>Thousands of microbial genomes shed light on interconnected biogeochemical processes in an aquifer system.</title>
        <authorList>
            <person name="Anantharaman K."/>
            <person name="Brown C.T."/>
            <person name="Hug L.A."/>
            <person name="Sharon I."/>
            <person name="Castelle C.J."/>
            <person name="Probst A.J."/>
            <person name="Thomas B.C."/>
            <person name="Singh A."/>
            <person name="Wilkins M.J."/>
            <person name="Karaoz U."/>
            <person name="Brodie E.L."/>
            <person name="Williams K.H."/>
            <person name="Hubbard S.S."/>
            <person name="Banfield J.F."/>
        </authorList>
    </citation>
    <scope>NUCLEOTIDE SEQUENCE [LARGE SCALE GENOMIC DNA]</scope>
</reference>
<evidence type="ECO:0000256" key="1">
    <source>
        <dbReference type="SAM" id="MobiDB-lite"/>
    </source>
</evidence>
<dbReference type="EMBL" id="MEWA01000034">
    <property type="protein sequence ID" value="OGC68649.1"/>
    <property type="molecule type" value="Genomic_DNA"/>
</dbReference>
<sequence>MEKMNVLEALRARIDATKLSIIEVKLEKLPGSNRSEITIVTADSRLLSAVLRDLRELIRIGVRPAVVDAQDAAFDAKDLKAHIHATNLLDELGKVEETIVAAVATLGDAPIKKPQGIFEWLWAWIEYGTQYLVSQFQKPAAEETKPKPKPKSKEAEYWSQVEQHRRPSDGFESIDVIPPAPREEPALNPDEDKELEIPDWMRHLQTK</sequence>
<gene>
    <name evidence="2" type="ORF">A2415_02250</name>
</gene>
<evidence type="ECO:0000313" key="3">
    <source>
        <dbReference type="Proteomes" id="UP000179113"/>
    </source>
</evidence>
<dbReference type="Proteomes" id="UP000179113">
    <property type="component" value="Unassembled WGS sequence"/>
</dbReference>